<protein>
    <submittedName>
        <fullName evidence="4">Uncharacterized protein</fullName>
    </submittedName>
</protein>
<dbReference type="Pfam" id="PF12621">
    <property type="entry name" value="PHM7_ext"/>
    <property type="match status" value="1"/>
</dbReference>
<dbReference type="InterPro" id="IPR022257">
    <property type="entry name" value="PHM7_ext"/>
</dbReference>
<comment type="caution">
    <text evidence="4">The sequence shown here is derived from an EMBL/GenBank/DDBJ whole genome shotgun (WGS) entry which is preliminary data.</text>
</comment>
<evidence type="ECO:0000256" key="1">
    <source>
        <dbReference type="SAM" id="Phobius"/>
    </source>
</evidence>
<feature type="transmembrane region" description="Helical" evidence="1">
    <location>
        <begin position="32"/>
        <end position="58"/>
    </location>
</feature>
<dbReference type="AlphaFoldDB" id="A0AAW0C7J6"/>
<proteinExistence type="predicted"/>
<reference evidence="4 5" key="1">
    <citation type="journal article" date="2024" name="J Genomics">
        <title>Draft genome sequencing and assembly of Favolaschia claudopus CIRM-BRFM 2984 isolated from oak limbs.</title>
        <authorList>
            <person name="Navarro D."/>
            <person name="Drula E."/>
            <person name="Chaduli D."/>
            <person name="Cazenave R."/>
            <person name="Ahrendt S."/>
            <person name="Wang J."/>
            <person name="Lipzen A."/>
            <person name="Daum C."/>
            <person name="Barry K."/>
            <person name="Grigoriev I.V."/>
            <person name="Favel A."/>
            <person name="Rosso M.N."/>
            <person name="Martin F."/>
        </authorList>
    </citation>
    <scope>NUCLEOTIDE SEQUENCE [LARGE SCALE GENOMIC DNA]</scope>
    <source>
        <strain evidence="4 5">CIRM-BRFM 2984</strain>
    </source>
</reference>
<feature type="domain" description="10TM putative phosphate transporter extracellular tail" evidence="3">
    <location>
        <begin position="297"/>
        <end position="353"/>
    </location>
</feature>
<dbReference type="Pfam" id="PF02714">
    <property type="entry name" value="RSN1_7TM"/>
    <property type="match status" value="1"/>
</dbReference>
<evidence type="ECO:0000259" key="3">
    <source>
        <dbReference type="Pfam" id="PF12621"/>
    </source>
</evidence>
<dbReference type="GO" id="GO:0005886">
    <property type="term" value="C:plasma membrane"/>
    <property type="evidence" value="ECO:0007669"/>
    <property type="project" value="TreeGrafter"/>
</dbReference>
<dbReference type="InterPro" id="IPR045122">
    <property type="entry name" value="Csc1-like"/>
</dbReference>
<feature type="domain" description="CSC1/OSCA1-like 7TM region" evidence="2">
    <location>
        <begin position="2"/>
        <end position="229"/>
    </location>
</feature>
<dbReference type="EMBL" id="JAWWNJ010000020">
    <property type="protein sequence ID" value="KAK7034856.1"/>
    <property type="molecule type" value="Genomic_DNA"/>
</dbReference>
<feature type="transmembrane region" description="Helical" evidence="1">
    <location>
        <begin position="78"/>
        <end position="103"/>
    </location>
</feature>
<keyword evidence="1" id="KW-0812">Transmembrane</keyword>
<dbReference type="PANTHER" id="PTHR13018">
    <property type="entry name" value="PROBABLE MEMBRANE PROTEIN DUF221-RELATED"/>
    <property type="match status" value="1"/>
</dbReference>
<evidence type="ECO:0000259" key="2">
    <source>
        <dbReference type="Pfam" id="PF02714"/>
    </source>
</evidence>
<dbReference type="InterPro" id="IPR003864">
    <property type="entry name" value="CSC1/OSCA1-like_7TM"/>
</dbReference>
<keyword evidence="5" id="KW-1185">Reference proteome</keyword>
<feature type="transmembrane region" description="Helical" evidence="1">
    <location>
        <begin position="206"/>
        <end position="232"/>
    </location>
</feature>
<sequence>MVMLVPLSLRSLAVFEGKPTQSAVELSLMTRFFMFQVVHSFLIITVSSGIVAALPGLLRAPTSVPTLLAQRLPQASTFFLTFTVLRGLSGAASGLLQIGPLILYHTKLFMLGSTPRSIYAIKYGSRSVQWGMLFPDFTLLAVIGMILYFPNQMISSQIQASCIPLSHLLIINGIACFAFFVFYHLYKYLLVWQFAQPRGSDSGGQFFPRAVGHIFVGLYIQQICMAGLFFLARDERNYPASAPQGVLISVLLVLTIPFQHFINDSFEPLHHGLPLTLADSPRETHGSGENWSRENDFHPIIPTPSPIAWFPNDLLKLALMQAKNCHDAGVNCSLQNAEMNAKGRVKVTGPPPDLE</sequence>
<evidence type="ECO:0000313" key="4">
    <source>
        <dbReference type="EMBL" id="KAK7034856.1"/>
    </source>
</evidence>
<organism evidence="4 5">
    <name type="scientific">Favolaschia claudopus</name>
    <dbReference type="NCBI Taxonomy" id="2862362"/>
    <lineage>
        <taxon>Eukaryota</taxon>
        <taxon>Fungi</taxon>
        <taxon>Dikarya</taxon>
        <taxon>Basidiomycota</taxon>
        <taxon>Agaricomycotina</taxon>
        <taxon>Agaricomycetes</taxon>
        <taxon>Agaricomycetidae</taxon>
        <taxon>Agaricales</taxon>
        <taxon>Marasmiineae</taxon>
        <taxon>Mycenaceae</taxon>
        <taxon>Favolaschia</taxon>
    </lineage>
</organism>
<keyword evidence="1" id="KW-0472">Membrane</keyword>
<feature type="transmembrane region" description="Helical" evidence="1">
    <location>
        <begin position="162"/>
        <end position="186"/>
    </location>
</feature>
<feature type="transmembrane region" description="Helical" evidence="1">
    <location>
        <begin position="244"/>
        <end position="262"/>
    </location>
</feature>
<accession>A0AAW0C7J6</accession>
<name>A0AAW0C7J6_9AGAR</name>
<dbReference type="Proteomes" id="UP001362999">
    <property type="component" value="Unassembled WGS sequence"/>
</dbReference>
<dbReference type="GO" id="GO:0005227">
    <property type="term" value="F:calcium-activated cation channel activity"/>
    <property type="evidence" value="ECO:0007669"/>
    <property type="project" value="InterPro"/>
</dbReference>
<keyword evidence="1" id="KW-1133">Transmembrane helix</keyword>
<feature type="transmembrane region" description="Helical" evidence="1">
    <location>
        <begin position="132"/>
        <end position="150"/>
    </location>
</feature>
<dbReference type="PANTHER" id="PTHR13018:SF143">
    <property type="entry name" value="CSC1_OSCA1-LIKE 7TM REGION DOMAIN-CONTAINING PROTEIN"/>
    <property type="match status" value="1"/>
</dbReference>
<evidence type="ECO:0000313" key="5">
    <source>
        <dbReference type="Proteomes" id="UP001362999"/>
    </source>
</evidence>
<gene>
    <name evidence="4" type="ORF">R3P38DRAFT_2518516</name>
</gene>